<protein>
    <recommendedName>
        <fullName evidence="2">Cyclase/dehydrase</fullName>
    </recommendedName>
</protein>
<dbReference type="AlphaFoldDB" id="A0A075H6Y0"/>
<evidence type="ECO:0000313" key="1">
    <source>
        <dbReference type="EMBL" id="AIF11779.1"/>
    </source>
</evidence>
<reference evidence="1" key="1">
    <citation type="journal article" date="2014" name="Genome Biol. Evol.">
        <title>Pangenome evidence for extensive interdomain horizontal transfer affecting lineage core and shell genes in uncultured planktonic thaumarchaeota and euryarchaeota.</title>
        <authorList>
            <person name="Deschamps P."/>
            <person name="Zivanovic Y."/>
            <person name="Moreira D."/>
            <person name="Rodriguez-Valera F."/>
            <person name="Lopez-Garcia P."/>
        </authorList>
    </citation>
    <scope>NUCLEOTIDE SEQUENCE</scope>
</reference>
<dbReference type="EMBL" id="KF900926">
    <property type="protein sequence ID" value="AIF11779.1"/>
    <property type="molecule type" value="Genomic_DNA"/>
</dbReference>
<sequence length="88" mass="9988">MAVTFVVDYEVKDYEIWKKTFDSNSDVRKAAGIKASPFRKIDDQKIVYVIGEAPSKEILEGMFGNPKFIELMKNAGVITKPNVVFLEQ</sequence>
<name>A0A075H6Y0_9ARCH</name>
<accession>A0A075H6Y0</accession>
<evidence type="ECO:0008006" key="2">
    <source>
        <dbReference type="Google" id="ProtNLM"/>
    </source>
</evidence>
<organism evidence="1">
    <name type="scientific">uncultured marine thaumarchaeote KM3_53_E03</name>
    <dbReference type="NCBI Taxonomy" id="1456184"/>
    <lineage>
        <taxon>Archaea</taxon>
        <taxon>Nitrososphaerota</taxon>
        <taxon>environmental samples</taxon>
    </lineage>
</organism>
<proteinExistence type="predicted"/>